<feature type="coiled-coil region" evidence="1">
    <location>
        <begin position="152"/>
        <end position="227"/>
    </location>
</feature>
<feature type="coiled-coil region" evidence="1">
    <location>
        <begin position="70"/>
        <end position="97"/>
    </location>
</feature>
<keyword evidence="4" id="KW-1185">Reference proteome</keyword>
<accession>A0A1V9Z171</accession>
<dbReference type="OrthoDB" id="10258312at2759"/>
<dbReference type="Proteomes" id="UP000243579">
    <property type="component" value="Unassembled WGS sequence"/>
</dbReference>
<name>A0A1V9Z171_ACHHY</name>
<proteinExistence type="predicted"/>
<protein>
    <submittedName>
        <fullName evidence="3">Uncharacterized protein</fullName>
    </submittedName>
</protein>
<dbReference type="AlphaFoldDB" id="A0A1V9Z171"/>
<dbReference type="EMBL" id="JNBR01000502">
    <property type="protein sequence ID" value="OQR91769.1"/>
    <property type="molecule type" value="Genomic_DNA"/>
</dbReference>
<keyword evidence="1" id="KW-0175">Coiled coil</keyword>
<comment type="caution">
    <text evidence="3">The sequence shown here is derived from an EMBL/GenBank/DDBJ whole genome shotgun (WGS) entry which is preliminary data.</text>
</comment>
<evidence type="ECO:0000313" key="4">
    <source>
        <dbReference type="Proteomes" id="UP000243579"/>
    </source>
</evidence>
<dbReference type="InterPro" id="IPR038929">
    <property type="entry name" value="CCDC13"/>
</dbReference>
<sequence>MAVETKRVSAKMALAPAPPPRQRKEPTAPLALPEFDSDSDDDDPPDEIEVESNNNAGFQGDFKWDGVGEIQQLKRQNADLIASLKEHKAQIAELQLLLEAVEPVPGLDLDSLRDVLQGSEVVDHDVRNVKIVHQAKKLRQATVAYNKEKARAAAAVAKVTDLERAVEAARELQLKAERALQRLQLQKAESAKPPTPEKDSKKFDELKVKLEAQALELKRTQRALLREVGDDVPLSEILDSNESGKRGRSQQIIMLKAKIKKLERCAAESEGPRGVDRRAEDDLAAAKLERQRQLEKLVEELQGQKETHEKLARKYDAAKARLQVFEKEAAKNKVKIAAFLDKSQTDDQLIDRLQRELDDATSNKRVPGPRARTADSKSPENDELDALRTICKDQKRQLAHQAAMVESFQRDLQAAQSSDRKQSKASLSKDQFGNYQALAIEKERLVELVKSLQQQLQAAKTDLATPAGAHMPSKASAIPQLRSEASRTRLPSPRPVANELEKLKKTLDVKDEEIATWRHAYEAAIADKSSGSQHAHLIADLEQENSELKAECQRLQAMVRAARKREDTKG</sequence>
<evidence type="ECO:0000256" key="2">
    <source>
        <dbReference type="SAM" id="MobiDB-lite"/>
    </source>
</evidence>
<feature type="coiled-coil region" evidence="1">
    <location>
        <begin position="284"/>
        <end position="328"/>
    </location>
</feature>
<gene>
    <name evidence="3" type="ORF">ACHHYP_04382</name>
</gene>
<evidence type="ECO:0000313" key="3">
    <source>
        <dbReference type="EMBL" id="OQR91769.1"/>
    </source>
</evidence>
<feature type="compositionally biased region" description="Acidic residues" evidence="2">
    <location>
        <begin position="35"/>
        <end position="50"/>
    </location>
</feature>
<reference evidence="3 4" key="1">
    <citation type="journal article" date="2014" name="Genome Biol. Evol.">
        <title>The secreted proteins of Achlya hypogyna and Thraustotheca clavata identify the ancestral oomycete secretome and reveal gene acquisitions by horizontal gene transfer.</title>
        <authorList>
            <person name="Misner I."/>
            <person name="Blouin N."/>
            <person name="Leonard G."/>
            <person name="Richards T.A."/>
            <person name="Lane C.E."/>
        </authorList>
    </citation>
    <scope>NUCLEOTIDE SEQUENCE [LARGE SCALE GENOMIC DNA]</scope>
    <source>
        <strain evidence="3 4">ATCC 48635</strain>
    </source>
</reference>
<organism evidence="3 4">
    <name type="scientific">Achlya hypogyna</name>
    <name type="common">Oomycete</name>
    <name type="synonym">Protoachlya hypogyna</name>
    <dbReference type="NCBI Taxonomy" id="1202772"/>
    <lineage>
        <taxon>Eukaryota</taxon>
        <taxon>Sar</taxon>
        <taxon>Stramenopiles</taxon>
        <taxon>Oomycota</taxon>
        <taxon>Saprolegniomycetes</taxon>
        <taxon>Saprolegniales</taxon>
        <taxon>Achlyaceae</taxon>
        <taxon>Achlya</taxon>
    </lineage>
</organism>
<feature type="region of interest" description="Disordered" evidence="2">
    <location>
        <begin position="464"/>
        <end position="493"/>
    </location>
</feature>
<feature type="coiled-coil region" evidence="1">
    <location>
        <begin position="435"/>
        <end position="462"/>
    </location>
</feature>
<dbReference type="PANTHER" id="PTHR31935">
    <property type="entry name" value="COILED-COIL DOMAIN-CONTAINING PROTEIN 13"/>
    <property type="match status" value="1"/>
</dbReference>
<feature type="coiled-coil region" evidence="1">
    <location>
        <begin position="538"/>
        <end position="565"/>
    </location>
</feature>
<evidence type="ECO:0000256" key="1">
    <source>
        <dbReference type="SAM" id="Coils"/>
    </source>
</evidence>
<feature type="region of interest" description="Disordered" evidence="2">
    <location>
        <begin position="355"/>
        <end position="383"/>
    </location>
</feature>
<dbReference type="PANTHER" id="PTHR31935:SF1">
    <property type="entry name" value="COILED-COIL DOMAIN-CONTAINING PROTEIN 13"/>
    <property type="match status" value="1"/>
</dbReference>
<feature type="region of interest" description="Disordered" evidence="2">
    <location>
        <begin position="1"/>
        <end position="61"/>
    </location>
</feature>